<gene>
    <name evidence="1" type="ORF">BD626DRAFT_563623</name>
</gene>
<evidence type="ECO:0000313" key="2">
    <source>
        <dbReference type="Proteomes" id="UP000320762"/>
    </source>
</evidence>
<proteinExistence type="predicted"/>
<accession>A0A550CYT1</accession>
<comment type="caution">
    <text evidence="1">The sequence shown here is derived from an EMBL/GenBank/DDBJ whole genome shotgun (WGS) entry which is preliminary data.</text>
</comment>
<dbReference type="AlphaFoldDB" id="A0A550CYT1"/>
<dbReference type="EMBL" id="VDMD01000001">
    <property type="protein sequence ID" value="TRM69918.1"/>
    <property type="molecule type" value="Genomic_DNA"/>
</dbReference>
<evidence type="ECO:0000313" key="1">
    <source>
        <dbReference type="EMBL" id="TRM69918.1"/>
    </source>
</evidence>
<dbReference type="Proteomes" id="UP000320762">
    <property type="component" value="Unassembled WGS sequence"/>
</dbReference>
<keyword evidence="2" id="KW-1185">Reference proteome</keyword>
<organism evidence="1 2">
    <name type="scientific">Schizophyllum amplum</name>
    <dbReference type="NCBI Taxonomy" id="97359"/>
    <lineage>
        <taxon>Eukaryota</taxon>
        <taxon>Fungi</taxon>
        <taxon>Dikarya</taxon>
        <taxon>Basidiomycota</taxon>
        <taxon>Agaricomycotina</taxon>
        <taxon>Agaricomycetes</taxon>
        <taxon>Agaricomycetidae</taxon>
        <taxon>Agaricales</taxon>
        <taxon>Schizophyllaceae</taxon>
        <taxon>Schizophyllum</taxon>
    </lineage>
</organism>
<sequence length="278" mass="30588">MLIYTTPPETQQQVIHVVRDNRGGKALPQHPPFYERVDPPLVGTTAEDLSGHGAAIQIIAASPDFDADIDSLIAPDLANSMNTSFTLYEVILNHWFYASGICPAFKITPYHTTPFGGPALDLAVTPRNRCACAYGTELVDDYFPEGEPIVFIKLFEPDAFASDVVRPESLALTRDAHAAVAPYMSRYESTLVICAFGRRWRASLMPTLLSGDVTEIMPEENDTGWMDDVVSEASYDVLGRLVGQAKAMWCSTCDIACISSSDSPPPRDYDHYFATHCQ</sequence>
<protein>
    <submittedName>
        <fullName evidence="1">Uncharacterized protein</fullName>
    </submittedName>
</protein>
<reference evidence="1 2" key="1">
    <citation type="journal article" date="2019" name="New Phytol.">
        <title>Comparative genomics reveals unique wood-decay strategies and fruiting body development in the Schizophyllaceae.</title>
        <authorList>
            <person name="Almasi E."/>
            <person name="Sahu N."/>
            <person name="Krizsan K."/>
            <person name="Balint B."/>
            <person name="Kovacs G.M."/>
            <person name="Kiss B."/>
            <person name="Cseklye J."/>
            <person name="Drula E."/>
            <person name="Henrissat B."/>
            <person name="Nagy I."/>
            <person name="Chovatia M."/>
            <person name="Adam C."/>
            <person name="LaButti K."/>
            <person name="Lipzen A."/>
            <person name="Riley R."/>
            <person name="Grigoriev I.V."/>
            <person name="Nagy L.G."/>
        </authorList>
    </citation>
    <scope>NUCLEOTIDE SEQUENCE [LARGE SCALE GENOMIC DNA]</scope>
    <source>
        <strain evidence="1 2">NL-1724</strain>
    </source>
</reference>
<dbReference type="OrthoDB" id="5362978at2759"/>
<name>A0A550CYT1_9AGAR</name>